<dbReference type="EMBL" id="FOAN01000011">
    <property type="protein sequence ID" value="SEM40722.1"/>
    <property type="molecule type" value="Genomic_DNA"/>
</dbReference>
<dbReference type="Proteomes" id="UP000199664">
    <property type="component" value="Unassembled WGS sequence"/>
</dbReference>
<sequence>MFTLSRSVLSGHAQTLFTVAEAAFASMIVFGAGLAFGATIGFF</sequence>
<dbReference type="RefSeq" id="WP_280141492.1">
    <property type="nucleotide sequence ID" value="NZ_FOAN01000011.1"/>
</dbReference>
<evidence type="ECO:0000313" key="1">
    <source>
        <dbReference type="EMBL" id="SEM40722.1"/>
    </source>
</evidence>
<organism evidence="1 2">
    <name type="scientific">Bosea lupini</name>
    <dbReference type="NCBI Taxonomy" id="1036779"/>
    <lineage>
        <taxon>Bacteria</taxon>
        <taxon>Pseudomonadati</taxon>
        <taxon>Pseudomonadota</taxon>
        <taxon>Alphaproteobacteria</taxon>
        <taxon>Hyphomicrobiales</taxon>
        <taxon>Boseaceae</taxon>
        <taxon>Bosea</taxon>
    </lineage>
</organism>
<evidence type="ECO:0000313" key="2">
    <source>
        <dbReference type="Proteomes" id="UP000199664"/>
    </source>
</evidence>
<accession>A0A1H7Y3L0</accession>
<reference evidence="2" key="1">
    <citation type="submission" date="2016-10" db="EMBL/GenBank/DDBJ databases">
        <authorList>
            <person name="Varghese N."/>
            <person name="Submissions S."/>
        </authorList>
    </citation>
    <scope>NUCLEOTIDE SEQUENCE [LARGE SCALE GENOMIC DNA]</scope>
    <source>
        <strain evidence="2">LMG 26383,CCUG 61248,R- 45681</strain>
    </source>
</reference>
<protein>
    <submittedName>
        <fullName evidence="1">Uncharacterized protein</fullName>
    </submittedName>
</protein>
<dbReference type="AlphaFoldDB" id="A0A1H7Y3L0"/>
<name>A0A1H7Y3L0_9HYPH</name>
<keyword evidence="2" id="KW-1185">Reference proteome</keyword>
<dbReference type="STRING" id="1036779.SAMN04515666_11115"/>
<gene>
    <name evidence="1" type="ORF">SAMN04515666_11115</name>
</gene>
<proteinExistence type="predicted"/>